<dbReference type="Gene3D" id="3.20.20.80">
    <property type="entry name" value="Glycosidases"/>
    <property type="match status" value="1"/>
</dbReference>
<accession>A0A7D9IPV0</accession>
<proteinExistence type="predicted"/>
<evidence type="ECO:0000313" key="2">
    <source>
        <dbReference type="Proteomes" id="UP001152795"/>
    </source>
</evidence>
<dbReference type="EMBL" id="CACRXK020007014">
    <property type="protein sequence ID" value="CAB4011056.1"/>
    <property type="molecule type" value="Genomic_DNA"/>
</dbReference>
<comment type="caution">
    <text evidence="1">The sequence shown here is derived from an EMBL/GenBank/DDBJ whole genome shotgun (WGS) entry which is preliminary data.</text>
</comment>
<sequence>MEMSRSSVALLILVNFLQVLEGGDCIIIGTYLGALPNGVRPPALSSIHPQDVSYNGNFQPFSEWTRLGITKRSISITADKGNNPNRKYVISLGGAANFGGTFRIRQGLTVEQWVTNAVASISQILTNLSADGVDIPQFYAKNLGNVNSVVTDITQAANDLGGWSKLVAGFNSNNRNPNPTVSLQAFQRLKRNLQGTFTWAAEISKSKSSTILH</sequence>
<evidence type="ECO:0000313" key="1">
    <source>
        <dbReference type="EMBL" id="CAB4011056.1"/>
    </source>
</evidence>
<gene>
    <name evidence="1" type="ORF">PACLA_8A024596</name>
</gene>
<dbReference type="PANTHER" id="PTHR46476:SF13">
    <property type="entry name" value="2, PUTATIVE, EXPRESSED-RELATED"/>
    <property type="match status" value="1"/>
</dbReference>
<dbReference type="InterPro" id="IPR017853">
    <property type="entry name" value="GH"/>
</dbReference>
<protein>
    <submittedName>
        <fullName evidence="1">Chitinase 2-like</fullName>
    </submittedName>
</protein>
<dbReference type="OrthoDB" id="3012298at2759"/>
<dbReference type="Proteomes" id="UP001152795">
    <property type="component" value="Unassembled WGS sequence"/>
</dbReference>
<name>A0A7D9IPV0_PARCT</name>
<keyword evidence="2" id="KW-1185">Reference proteome</keyword>
<dbReference type="AlphaFoldDB" id="A0A7D9IPV0"/>
<dbReference type="PANTHER" id="PTHR46476">
    <property type="entry name" value="CHITINASE 2-LIKE"/>
    <property type="match status" value="1"/>
</dbReference>
<reference evidence="1" key="1">
    <citation type="submission" date="2020-04" db="EMBL/GenBank/DDBJ databases">
        <authorList>
            <person name="Alioto T."/>
            <person name="Alioto T."/>
            <person name="Gomez Garrido J."/>
        </authorList>
    </citation>
    <scope>NUCLEOTIDE SEQUENCE</scope>
    <source>
        <strain evidence="1">A484AB</strain>
    </source>
</reference>
<organism evidence="1 2">
    <name type="scientific">Paramuricea clavata</name>
    <name type="common">Red gorgonian</name>
    <name type="synonym">Violescent sea-whip</name>
    <dbReference type="NCBI Taxonomy" id="317549"/>
    <lineage>
        <taxon>Eukaryota</taxon>
        <taxon>Metazoa</taxon>
        <taxon>Cnidaria</taxon>
        <taxon>Anthozoa</taxon>
        <taxon>Octocorallia</taxon>
        <taxon>Malacalcyonacea</taxon>
        <taxon>Plexauridae</taxon>
        <taxon>Paramuricea</taxon>
    </lineage>
</organism>
<dbReference type="SUPFAM" id="SSF51445">
    <property type="entry name" value="(Trans)glycosidases"/>
    <property type="match status" value="1"/>
</dbReference>